<keyword evidence="2" id="KW-1185">Reference proteome</keyword>
<evidence type="ECO:0000313" key="2">
    <source>
        <dbReference type="Proteomes" id="UP000002571"/>
    </source>
</evidence>
<reference evidence="1" key="1">
    <citation type="submission" date="2009-10" db="EMBL/GenBank/DDBJ databases">
        <authorList>
            <consortium name="Los Alamos National Laboratory (LANL)"/>
            <consortium name="National Microbial Pathogen Data Resource (NMPDR)"/>
            <person name="Munk A.C."/>
            <person name="Tapia R."/>
            <person name="Green L."/>
            <person name="Rogers Y."/>
            <person name="Detter J.C."/>
            <person name="Bruce D."/>
            <person name="Brettin T.S."/>
            <person name="Colwell R."/>
            <person name="Huq A."/>
            <person name="Grim C.J."/>
            <person name="Hasan N.A."/>
            <person name="Vonstein V."/>
            <person name="Bartels D."/>
        </authorList>
    </citation>
    <scope>NUCLEOTIDE SEQUENCE</scope>
    <source>
        <strain evidence="1">EX25</strain>
    </source>
</reference>
<proteinExistence type="predicted"/>
<organism evidence="1 2">
    <name type="scientific">Vibrio antiquarius (strain Ex25)</name>
    <dbReference type="NCBI Taxonomy" id="150340"/>
    <lineage>
        <taxon>Bacteria</taxon>
        <taxon>Pseudomonadati</taxon>
        <taxon>Pseudomonadota</taxon>
        <taxon>Gammaproteobacteria</taxon>
        <taxon>Vibrionales</taxon>
        <taxon>Vibrionaceae</taxon>
        <taxon>Vibrio</taxon>
        <taxon>Vibrio diabolicus subgroup</taxon>
    </lineage>
</organism>
<dbReference type="EMBL" id="CP001806">
    <property type="protein sequence ID" value="ACY54064.1"/>
    <property type="molecule type" value="Genomic_DNA"/>
</dbReference>
<gene>
    <name evidence="1" type="ordered locus">VEA_001381</name>
</gene>
<evidence type="ECO:0000313" key="1">
    <source>
        <dbReference type="EMBL" id="ACY54064.1"/>
    </source>
</evidence>
<accession>A0ACA6QUG8</accession>
<dbReference type="Proteomes" id="UP000002571">
    <property type="component" value="Chromosome 2"/>
</dbReference>
<sequence>MRSLAGFLTKKQAALFIKTLNDFEILSTQILPKPYYAYSKANPHKGVVMKYKHILVALELSDESTVLIDRAVAMANYLDSDISFIHIDGTHGEIYRELVDIKENPDQRPLNEHSMECLRTFSEYMDYPLKHFFVGTGDLADKLEITIKEQEVDLLICGHHQDFWSKIISYSRHLINKSPVDILVVPIHD</sequence>
<name>A0ACA6QUG8_VIBAE</name>
<protein>
    <submittedName>
        <fullName evidence="1">Universal stress protein family 8</fullName>
    </submittedName>
</protein>